<dbReference type="InterPro" id="IPR011990">
    <property type="entry name" value="TPR-like_helical_dom_sf"/>
</dbReference>
<name>A0A542BHX0_SERFO</name>
<proteinExistence type="predicted"/>
<dbReference type="SUPFAM" id="SSF48452">
    <property type="entry name" value="TPR-like"/>
    <property type="match status" value="1"/>
</dbReference>
<gene>
    <name evidence="1" type="ORF">FHU10_1829</name>
</gene>
<sequence>MKRIVLFSVFLLCACSAPRGLKQQDNTSSLAVEVGALDKALELAKAAAQMNPNNASRRFQLADIYHRLKRYDMENNELNVIKTLVSGSSTDERLLNLALMRNSLFRNDYDFTIELYDQIDHANEVLTPEQQGNRLLYLAIAWCKKGKYEVCLDRLDKARELLPGDERVAQNIQLANWMTHSRQGSNVDKIGLLYNAYNENQTPNMFSNLVLSLVKEGDYGRAFELLSTRYSTDDANLIVNDLKQMRI</sequence>
<organism evidence="1">
    <name type="scientific">Serratia fonticola</name>
    <dbReference type="NCBI Taxonomy" id="47917"/>
    <lineage>
        <taxon>Bacteria</taxon>
        <taxon>Pseudomonadati</taxon>
        <taxon>Pseudomonadota</taxon>
        <taxon>Gammaproteobacteria</taxon>
        <taxon>Enterobacterales</taxon>
        <taxon>Yersiniaceae</taxon>
        <taxon>Serratia</taxon>
    </lineage>
</organism>
<evidence type="ECO:0008006" key="2">
    <source>
        <dbReference type="Google" id="ProtNLM"/>
    </source>
</evidence>
<accession>A0A542BHX0</accession>
<evidence type="ECO:0000313" key="1">
    <source>
        <dbReference type="EMBL" id="TVZ69325.1"/>
    </source>
</evidence>
<comment type="caution">
    <text evidence="1">The sequence shown here is derived from an EMBL/GenBank/DDBJ whole genome shotgun (WGS) entry which is preliminary data.</text>
</comment>
<dbReference type="PROSITE" id="PS51257">
    <property type="entry name" value="PROKAR_LIPOPROTEIN"/>
    <property type="match status" value="1"/>
</dbReference>
<dbReference type="AlphaFoldDB" id="A0A542BHX0"/>
<dbReference type="Gene3D" id="1.25.40.10">
    <property type="entry name" value="Tetratricopeptide repeat domain"/>
    <property type="match status" value="1"/>
</dbReference>
<protein>
    <recommendedName>
        <fullName evidence="2">Flp pilus assembly protein TadD, contains TPR repeats</fullName>
    </recommendedName>
</protein>
<dbReference type="EMBL" id="VISQ01000001">
    <property type="protein sequence ID" value="TVZ69325.1"/>
    <property type="molecule type" value="Genomic_DNA"/>
</dbReference>
<reference evidence="1" key="1">
    <citation type="submission" date="2019-06" db="EMBL/GenBank/DDBJ databases">
        <authorList>
            <person name="Deangelis K."/>
            <person name="Huntemann M."/>
            <person name="Clum A."/>
            <person name="Pillay M."/>
            <person name="Palaniappan K."/>
            <person name="Varghese N."/>
            <person name="Mikhailova N."/>
            <person name="Stamatis D."/>
            <person name="Reddy T."/>
            <person name="Daum C."/>
            <person name="Shapiro N."/>
            <person name="Ivanova N."/>
            <person name="Kyrpides N."/>
            <person name="Woyke T."/>
        </authorList>
    </citation>
    <scope>NUCLEOTIDE SEQUENCE [LARGE SCALE GENOMIC DNA]</scope>
    <source>
        <strain evidence="1">128R</strain>
    </source>
</reference>
<reference evidence="1" key="2">
    <citation type="submission" date="2019-08" db="EMBL/GenBank/DDBJ databases">
        <title>Investigation of anaerobic lignin degradation for improved lignocellulosic biofuels.</title>
        <authorList>
            <person name="Deangelis K.PhD."/>
        </authorList>
    </citation>
    <scope>NUCLEOTIDE SEQUENCE [LARGE SCALE GENOMIC DNA]</scope>
    <source>
        <strain evidence="1">128R</strain>
    </source>
</reference>